<dbReference type="RefSeq" id="YP_009448277.1">
    <property type="nucleotide sequence ID" value="NC_036594.1"/>
</dbReference>
<name>A0A2I2L352_9VIRU</name>
<feature type="domain" description="DUF7831" evidence="1">
    <location>
        <begin position="6"/>
        <end position="120"/>
    </location>
</feature>
<keyword evidence="3" id="KW-1185">Reference proteome</keyword>
<proteinExistence type="predicted"/>
<dbReference type="Pfam" id="PF25176">
    <property type="entry name" value="DUF7831"/>
    <property type="match status" value="1"/>
</dbReference>
<evidence type="ECO:0000259" key="1">
    <source>
        <dbReference type="Pfam" id="PF25176"/>
    </source>
</evidence>
<sequence length="133" mass="15232">MSKVRVFEGFWTINDVINNKNCLFVFGDNDARKGKGGQAIIRGLSNTIGIRTKHYPNYLLSSYYSDDSVVENCQKIKEDIDNIILLSKDYQYVILPKDGFGTGLANLPKHAPQTYNYLVNEVYRLYNTILLEQ</sequence>
<evidence type="ECO:0000313" key="2">
    <source>
        <dbReference type="EMBL" id="SNW61975.1"/>
    </source>
</evidence>
<evidence type="ECO:0000313" key="3">
    <source>
        <dbReference type="Proteomes" id="UP000236316"/>
    </source>
</evidence>
<protein>
    <recommendedName>
        <fullName evidence="1">DUF7831 domain-containing protein</fullName>
    </recommendedName>
</protein>
<dbReference type="GeneID" id="35382518"/>
<dbReference type="OrthoDB" id="24755at10239"/>
<reference evidence="2" key="1">
    <citation type="submission" date="2017-08" db="EMBL/GenBank/DDBJ databases">
        <authorList>
            <consortium name="Urmite Genomes"/>
        </authorList>
    </citation>
    <scope>NUCLEOTIDE SEQUENCE [LARGE SCALE GENOMIC DNA]</scope>
    <source>
        <strain evidence="2">IHUMI-LCC2</strain>
    </source>
</reference>
<dbReference type="Proteomes" id="UP000236316">
    <property type="component" value="Segment"/>
</dbReference>
<dbReference type="KEGG" id="vg:35382518"/>
<accession>A0A2I2L352</accession>
<gene>
    <name evidence="2" type="ORF">ORPV_71</name>
</gene>
<dbReference type="InterPro" id="IPR057153">
    <property type="entry name" value="DUF7831"/>
</dbReference>
<organism evidence="2">
    <name type="scientific">Orpheovirus IHUMI-LCC2</name>
    <dbReference type="NCBI Taxonomy" id="2023057"/>
    <lineage>
        <taxon>Viruses</taxon>
        <taxon>Varidnaviria</taxon>
        <taxon>Bamfordvirae</taxon>
        <taxon>Nucleocytoviricota</taxon>
        <taxon>Megaviricetes</taxon>
        <taxon>Pimascovirales</taxon>
        <taxon>Ocovirineae</taxon>
        <taxon>Orpheoviridae</taxon>
        <taxon>Alphaorpheovirus</taxon>
        <taxon>Alphaorpheovirus massiliense</taxon>
    </lineage>
</organism>
<dbReference type="EMBL" id="LT906555">
    <property type="protein sequence ID" value="SNW61975.1"/>
    <property type="molecule type" value="Genomic_DNA"/>
</dbReference>